<reference evidence="1 2" key="1">
    <citation type="journal article" date="2015" name="Genome Biol. Evol.">
        <title>Comparative Genomics of a Bacterivorous Green Alga Reveals Evolutionary Causalities and Consequences of Phago-Mixotrophic Mode of Nutrition.</title>
        <authorList>
            <person name="Burns J.A."/>
            <person name="Paasch A."/>
            <person name="Narechania A."/>
            <person name="Kim E."/>
        </authorList>
    </citation>
    <scope>NUCLEOTIDE SEQUENCE [LARGE SCALE GENOMIC DNA]</scope>
    <source>
        <strain evidence="1 2">PLY_AMNH</strain>
    </source>
</reference>
<gene>
    <name evidence="1" type="ORF">CYMTET_30772</name>
</gene>
<evidence type="ECO:0000313" key="1">
    <source>
        <dbReference type="EMBL" id="KAK3260265.1"/>
    </source>
</evidence>
<organism evidence="1 2">
    <name type="scientific">Cymbomonas tetramitiformis</name>
    <dbReference type="NCBI Taxonomy" id="36881"/>
    <lineage>
        <taxon>Eukaryota</taxon>
        <taxon>Viridiplantae</taxon>
        <taxon>Chlorophyta</taxon>
        <taxon>Pyramimonadophyceae</taxon>
        <taxon>Pyramimonadales</taxon>
        <taxon>Pyramimonadaceae</taxon>
        <taxon>Cymbomonas</taxon>
    </lineage>
</organism>
<sequence>MPSGADNFDQDDPKYWNRGMTLDQMQSEIDELTEVDANKYLYNTKFESWEVFKATFPSYCTEEALSHSWKALPVNFLSARACLAHEDEKRKFEAGNLNAGQVKNYLRRCAKEISTIPDVVRNYFYDAKLWREAQYGRYIDYAKIEGNRLGMASVAFEKDQGMVQSAGQRISYPDQYYDEYDEKLSGEEYRKVEKIRRESAKEEADREKELAARGRRKCLGVQSRIEGQPPKPP</sequence>
<proteinExistence type="predicted"/>
<dbReference type="Proteomes" id="UP001190700">
    <property type="component" value="Unassembled WGS sequence"/>
</dbReference>
<accession>A0AAE0FIT7</accession>
<dbReference type="AlphaFoldDB" id="A0AAE0FIT7"/>
<dbReference type="EMBL" id="LGRX02017942">
    <property type="protein sequence ID" value="KAK3260265.1"/>
    <property type="molecule type" value="Genomic_DNA"/>
</dbReference>
<protein>
    <submittedName>
        <fullName evidence="1">Uncharacterized protein</fullName>
    </submittedName>
</protein>
<name>A0AAE0FIT7_9CHLO</name>
<evidence type="ECO:0000313" key="2">
    <source>
        <dbReference type="Proteomes" id="UP001190700"/>
    </source>
</evidence>
<keyword evidence="2" id="KW-1185">Reference proteome</keyword>
<comment type="caution">
    <text evidence="1">The sequence shown here is derived from an EMBL/GenBank/DDBJ whole genome shotgun (WGS) entry which is preliminary data.</text>
</comment>